<evidence type="ECO:0000256" key="3">
    <source>
        <dbReference type="ARBA" id="ARBA00022448"/>
    </source>
</evidence>
<keyword evidence="11" id="KW-1185">Reference proteome</keyword>
<evidence type="ECO:0000256" key="6">
    <source>
        <dbReference type="ARBA" id="ARBA00022970"/>
    </source>
</evidence>
<organism evidence="10 11">
    <name type="scientific">Clostridium moutaii</name>
    <dbReference type="NCBI Taxonomy" id="3240932"/>
    <lineage>
        <taxon>Bacteria</taxon>
        <taxon>Bacillati</taxon>
        <taxon>Bacillota</taxon>
        <taxon>Clostridia</taxon>
        <taxon>Eubacteriales</taxon>
        <taxon>Clostridiaceae</taxon>
        <taxon>Clostridium</taxon>
    </lineage>
</organism>
<feature type="transmembrane region" description="Helical" evidence="9">
    <location>
        <begin position="319"/>
        <end position="337"/>
    </location>
</feature>
<dbReference type="PANTHER" id="PTHR30588:SF0">
    <property type="entry name" value="BRANCHED-CHAIN AMINO ACID PERMEASE BRNQ"/>
    <property type="match status" value="1"/>
</dbReference>
<evidence type="ECO:0000256" key="7">
    <source>
        <dbReference type="ARBA" id="ARBA00022989"/>
    </source>
</evidence>
<dbReference type="EMBL" id="JBGEWD010000034">
    <property type="protein sequence ID" value="MEY8001978.1"/>
    <property type="molecule type" value="Genomic_DNA"/>
</dbReference>
<feature type="transmembrane region" description="Helical" evidence="9">
    <location>
        <begin position="7"/>
        <end position="29"/>
    </location>
</feature>
<evidence type="ECO:0000256" key="9">
    <source>
        <dbReference type="RuleBase" id="RU362122"/>
    </source>
</evidence>
<feature type="transmembrane region" description="Helical" evidence="9">
    <location>
        <begin position="81"/>
        <end position="100"/>
    </location>
</feature>
<dbReference type="InterPro" id="IPR004685">
    <property type="entry name" value="Brnchd-chn_aa_trnsp_Livcs"/>
</dbReference>
<feature type="transmembrane region" description="Helical" evidence="9">
    <location>
        <begin position="120"/>
        <end position="141"/>
    </location>
</feature>
<dbReference type="NCBIfam" id="TIGR00796">
    <property type="entry name" value="livcs"/>
    <property type="match status" value="1"/>
</dbReference>
<keyword evidence="5 9" id="KW-0812">Transmembrane</keyword>
<feature type="transmembrane region" description="Helical" evidence="9">
    <location>
        <begin position="236"/>
        <end position="256"/>
    </location>
</feature>
<keyword evidence="3 9" id="KW-0813">Transport</keyword>
<accession>A0ABV4BYN6</accession>
<gene>
    <name evidence="10" type="primary">brnQ</name>
    <name evidence="10" type="ORF">AB8U03_17655</name>
</gene>
<sequence length="452" mass="48643">MDKRLSLPSYIVVGSMLFGLFFGAGNLIFPVHMGQEAGAHVSAATIGFLITAIGLPFLGVVAIGVSESTGLFDLASRVHPFYGYVMTLLLYLTIGPFFALPRTGTVSYEIGLAPFIPGQYGRLGLALFTAAFFLAALFFSLRPSEILTWVGKVLNPLFLIFLAILIITSIVHPMGTASSAKIVDAYTNTPFFKGFLEGYNTMDALASLAFGIIVVRTLRDLGVTSARGIAVGTIKSGAVTILLMGLIYGCLAYVGATSVGKFPVSENGGIALAQVARYYFSSWGSILLALIVTVACLKTAIGLITACSETFYGLFPRSFGYRGYVIIFTIIACLVANVGLTQIILLSIPVLMFLYPLAIALIILGLLSQFFKNRQCVYVLTTLFTLFVSIADCLNALPSAVKSMPFIQNILKFYGNYVPFFNLGMGWVVPMFTGLILGLVVCFFTRSKTSFV</sequence>
<keyword evidence="4" id="KW-1003">Cell membrane</keyword>
<comment type="similarity">
    <text evidence="2 9">Belongs to the branched chain amino acid transporter family.</text>
</comment>
<feature type="transmembrane region" description="Helical" evidence="9">
    <location>
        <begin position="195"/>
        <end position="215"/>
    </location>
</feature>
<dbReference type="PANTHER" id="PTHR30588">
    <property type="entry name" value="BRANCHED-CHAIN AMINO ACID TRANSPORT SYSTEM 2 CARRIER PROTEIN"/>
    <property type="match status" value="1"/>
</dbReference>
<dbReference type="Pfam" id="PF05525">
    <property type="entry name" value="Branch_AA_trans"/>
    <property type="match status" value="1"/>
</dbReference>
<evidence type="ECO:0000256" key="2">
    <source>
        <dbReference type="ARBA" id="ARBA00008540"/>
    </source>
</evidence>
<feature type="transmembrane region" description="Helical" evidence="9">
    <location>
        <begin position="417"/>
        <end position="444"/>
    </location>
</feature>
<feature type="transmembrane region" description="Helical" evidence="9">
    <location>
        <begin position="41"/>
        <end position="65"/>
    </location>
</feature>
<dbReference type="RefSeq" id="WP_369705873.1">
    <property type="nucleotide sequence ID" value="NZ_JBGEWD010000034.1"/>
</dbReference>
<feature type="transmembrane region" description="Helical" evidence="9">
    <location>
        <begin position="376"/>
        <end position="397"/>
    </location>
</feature>
<proteinExistence type="inferred from homology"/>
<feature type="transmembrane region" description="Helical" evidence="9">
    <location>
        <begin position="153"/>
        <end position="175"/>
    </location>
</feature>
<keyword evidence="8 9" id="KW-0472">Membrane</keyword>
<evidence type="ECO:0000313" key="10">
    <source>
        <dbReference type="EMBL" id="MEY8001978.1"/>
    </source>
</evidence>
<evidence type="ECO:0000256" key="4">
    <source>
        <dbReference type="ARBA" id="ARBA00022475"/>
    </source>
</evidence>
<reference evidence="10 11" key="1">
    <citation type="submission" date="2024-08" db="EMBL/GenBank/DDBJ databases">
        <title>Clostridium lapicellarii sp. nov., and Clostridium renhuaiense sp. nov., two species isolated from the mud in a fermentation cellar used for producing sauce-flavour Chinese liquors.</title>
        <authorList>
            <person name="Yang F."/>
            <person name="Wang H."/>
            <person name="Chen L.Q."/>
            <person name="Zhou N."/>
            <person name="Lu J.J."/>
            <person name="Pu X.X."/>
            <person name="Wan B."/>
            <person name="Wang L."/>
            <person name="Liu S.J."/>
        </authorList>
    </citation>
    <scope>NUCLEOTIDE SEQUENCE [LARGE SCALE GENOMIC DNA]</scope>
    <source>
        <strain evidence="10 11">MT-5</strain>
    </source>
</reference>
<protein>
    <recommendedName>
        <fullName evidence="9">Branched-chain amino acid transport system carrier protein</fullName>
    </recommendedName>
</protein>
<name>A0ABV4BYN6_9CLOT</name>
<dbReference type="Proteomes" id="UP001564657">
    <property type="component" value="Unassembled WGS sequence"/>
</dbReference>
<evidence type="ECO:0000256" key="8">
    <source>
        <dbReference type="ARBA" id="ARBA00023136"/>
    </source>
</evidence>
<keyword evidence="6 9" id="KW-0029">Amino-acid transport</keyword>
<comment type="caution">
    <text evidence="10">The sequence shown here is derived from an EMBL/GenBank/DDBJ whole genome shotgun (WGS) entry which is preliminary data.</text>
</comment>
<keyword evidence="7 9" id="KW-1133">Transmembrane helix</keyword>
<evidence type="ECO:0000256" key="1">
    <source>
        <dbReference type="ARBA" id="ARBA00004651"/>
    </source>
</evidence>
<feature type="transmembrane region" description="Helical" evidence="9">
    <location>
        <begin position="286"/>
        <end position="307"/>
    </location>
</feature>
<comment type="subcellular location">
    <subcellularLocation>
        <location evidence="1 9">Cell membrane</location>
        <topology evidence="1 9">Multi-pass membrane protein</topology>
    </subcellularLocation>
</comment>
<evidence type="ECO:0000313" key="11">
    <source>
        <dbReference type="Proteomes" id="UP001564657"/>
    </source>
</evidence>
<comment type="function">
    <text evidence="9">Component of the transport system for branched-chain amino acids.</text>
</comment>
<feature type="transmembrane region" description="Helical" evidence="9">
    <location>
        <begin position="343"/>
        <end position="364"/>
    </location>
</feature>
<evidence type="ECO:0000256" key="5">
    <source>
        <dbReference type="ARBA" id="ARBA00022692"/>
    </source>
</evidence>